<dbReference type="InterPro" id="IPR020846">
    <property type="entry name" value="MFS_dom"/>
</dbReference>
<evidence type="ECO:0000256" key="5">
    <source>
        <dbReference type="SAM" id="MobiDB-lite"/>
    </source>
</evidence>
<dbReference type="InterPro" id="IPR011701">
    <property type="entry name" value="MFS"/>
</dbReference>
<dbReference type="Pfam" id="PF07690">
    <property type="entry name" value="MFS_1"/>
    <property type="match status" value="1"/>
</dbReference>
<dbReference type="EMBL" id="JBHTMP010000052">
    <property type="protein sequence ID" value="MFD1324589.1"/>
    <property type="molecule type" value="Genomic_DNA"/>
</dbReference>
<feature type="transmembrane region" description="Helical" evidence="6">
    <location>
        <begin position="227"/>
        <end position="246"/>
    </location>
</feature>
<proteinExistence type="predicted"/>
<feature type="transmembrane region" description="Helical" evidence="6">
    <location>
        <begin position="195"/>
        <end position="215"/>
    </location>
</feature>
<feature type="transmembrane region" description="Helical" evidence="6">
    <location>
        <begin position="459"/>
        <end position="482"/>
    </location>
</feature>
<name>A0ABW3YK32_9ACTN</name>
<evidence type="ECO:0000259" key="7">
    <source>
        <dbReference type="PROSITE" id="PS50850"/>
    </source>
</evidence>
<evidence type="ECO:0000256" key="1">
    <source>
        <dbReference type="ARBA" id="ARBA00004651"/>
    </source>
</evidence>
<feature type="transmembrane region" description="Helical" evidence="6">
    <location>
        <begin position="76"/>
        <end position="95"/>
    </location>
</feature>
<feature type="region of interest" description="Disordered" evidence="5">
    <location>
        <begin position="1"/>
        <end position="23"/>
    </location>
</feature>
<dbReference type="Gene3D" id="1.20.1250.20">
    <property type="entry name" value="MFS general substrate transporter like domains"/>
    <property type="match status" value="2"/>
</dbReference>
<feature type="transmembrane region" description="Helical" evidence="6">
    <location>
        <begin position="356"/>
        <end position="375"/>
    </location>
</feature>
<feature type="transmembrane region" description="Helical" evidence="6">
    <location>
        <begin position="387"/>
        <end position="411"/>
    </location>
</feature>
<keyword evidence="2 6" id="KW-0812">Transmembrane</keyword>
<comment type="caution">
    <text evidence="8">The sequence shown here is derived from an EMBL/GenBank/DDBJ whole genome shotgun (WGS) entry which is preliminary data.</text>
</comment>
<comment type="subcellular location">
    <subcellularLocation>
        <location evidence="1">Cell membrane</location>
        <topology evidence="1">Multi-pass membrane protein</topology>
    </subcellularLocation>
</comment>
<sequence length="491" mass="50347">MSNSPSPAAPPAHPGADVEASRHPARQEGGWADLFRPPHLTAALILAGGVALYAMNLYFTAALMPSIVDDIGGARYYAWVATGFLMAAVIASMLVSRVLGGMGAARSYTVGFSVFGLGAALNAVSPSMEMLILGRVVQGFGGGLLAGLGYAVIRSALPDRLWTRAAGLVSAMWGVGTLVGPALGGLFAQLDAWRWAYGLLLLAALVLAVLSPRALPREPRTARETAPVPWFSLVLLTLSAATFSVGSTLPPGFATVAAVLVGGVLIVLFIVVDRRGKATVLPQLTYHRANNLKWVYLTVAALCAGVMVETFIPLFGQELGGLGPLAAGLLGAALSVGWVVAQLFSVNLVAERARSLAIRLGPVVLAVGLIIYGTLQVGEASTVRMIVFAVVLFVAGAGIGVAFPHLSVAALRSTQDEQEGSKAAAALNTTQLIAYSVTSAIAGTLVSMGGPSLLDSARYMILGVAAITVVGTLTGALATPGLNRSKAASGR</sequence>
<evidence type="ECO:0000256" key="4">
    <source>
        <dbReference type="ARBA" id="ARBA00023136"/>
    </source>
</evidence>
<feature type="transmembrane region" description="Helical" evidence="6">
    <location>
        <begin position="252"/>
        <end position="273"/>
    </location>
</feature>
<evidence type="ECO:0000256" key="6">
    <source>
        <dbReference type="SAM" id="Phobius"/>
    </source>
</evidence>
<dbReference type="PROSITE" id="PS50850">
    <property type="entry name" value="MFS"/>
    <property type="match status" value="1"/>
</dbReference>
<dbReference type="PRINTS" id="PR01036">
    <property type="entry name" value="TCRTETB"/>
</dbReference>
<dbReference type="Proteomes" id="UP001597260">
    <property type="component" value="Unassembled WGS sequence"/>
</dbReference>
<feature type="domain" description="Major facilitator superfamily (MFS) profile" evidence="7">
    <location>
        <begin position="42"/>
        <end position="483"/>
    </location>
</feature>
<dbReference type="InterPro" id="IPR036259">
    <property type="entry name" value="MFS_trans_sf"/>
</dbReference>
<protein>
    <submittedName>
        <fullName evidence="8">MFS transporter</fullName>
    </submittedName>
</protein>
<feature type="transmembrane region" description="Helical" evidence="6">
    <location>
        <begin position="294"/>
        <end position="316"/>
    </location>
</feature>
<feature type="transmembrane region" description="Helical" evidence="6">
    <location>
        <begin position="432"/>
        <end position="453"/>
    </location>
</feature>
<keyword evidence="3 6" id="KW-1133">Transmembrane helix</keyword>
<dbReference type="PANTHER" id="PTHR23501:SF154">
    <property type="entry name" value="MULTIDRUG-EFFLUX TRANSPORTER RV1634-RELATED"/>
    <property type="match status" value="1"/>
</dbReference>
<dbReference type="SUPFAM" id="SSF103473">
    <property type="entry name" value="MFS general substrate transporter"/>
    <property type="match status" value="1"/>
</dbReference>
<organism evidence="8 9">
    <name type="scientific">Micromonospora sonneratiae</name>
    <dbReference type="NCBI Taxonomy" id="1184706"/>
    <lineage>
        <taxon>Bacteria</taxon>
        <taxon>Bacillati</taxon>
        <taxon>Actinomycetota</taxon>
        <taxon>Actinomycetes</taxon>
        <taxon>Micromonosporales</taxon>
        <taxon>Micromonosporaceae</taxon>
        <taxon>Micromonospora</taxon>
    </lineage>
</organism>
<reference evidence="9" key="1">
    <citation type="journal article" date="2019" name="Int. J. Syst. Evol. Microbiol.">
        <title>The Global Catalogue of Microorganisms (GCM) 10K type strain sequencing project: providing services to taxonomists for standard genome sequencing and annotation.</title>
        <authorList>
            <consortium name="The Broad Institute Genomics Platform"/>
            <consortium name="The Broad Institute Genome Sequencing Center for Infectious Disease"/>
            <person name="Wu L."/>
            <person name="Ma J."/>
        </authorList>
    </citation>
    <scope>NUCLEOTIDE SEQUENCE [LARGE SCALE GENOMIC DNA]</scope>
    <source>
        <strain evidence="9">JCM 31037</strain>
    </source>
</reference>
<feature type="transmembrane region" description="Helical" evidence="6">
    <location>
        <begin position="40"/>
        <end position="64"/>
    </location>
</feature>
<feature type="transmembrane region" description="Helical" evidence="6">
    <location>
        <begin position="130"/>
        <end position="153"/>
    </location>
</feature>
<evidence type="ECO:0000256" key="3">
    <source>
        <dbReference type="ARBA" id="ARBA00022989"/>
    </source>
</evidence>
<keyword evidence="9" id="KW-1185">Reference proteome</keyword>
<dbReference type="RefSeq" id="WP_377575462.1">
    <property type="nucleotide sequence ID" value="NZ_JBHTMP010000052.1"/>
</dbReference>
<evidence type="ECO:0000313" key="8">
    <source>
        <dbReference type="EMBL" id="MFD1324589.1"/>
    </source>
</evidence>
<dbReference type="PANTHER" id="PTHR23501">
    <property type="entry name" value="MAJOR FACILITATOR SUPERFAMILY"/>
    <property type="match status" value="1"/>
</dbReference>
<evidence type="ECO:0000256" key="2">
    <source>
        <dbReference type="ARBA" id="ARBA00022692"/>
    </source>
</evidence>
<gene>
    <name evidence="8" type="ORF">ACFQ4H_26225</name>
</gene>
<accession>A0ABW3YK32</accession>
<feature type="transmembrane region" description="Helical" evidence="6">
    <location>
        <begin position="322"/>
        <end position="344"/>
    </location>
</feature>
<feature type="transmembrane region" description="Helical" evidence="6">
    <location>
        <begin position="165"/>
        <end position="189"/>
    </location>
</feature>
<keyword evidence="4 6" id="KW-0472">Membrane</keyword>
<evidence type="ECO:0000313" key="9">
    <source>
        <dbReference type="Proteomes" id="UP001597260"/>
    </source>
</evidence>